<evidence type="ECO:0000313" key="9">
    <source>
        <dbReference type="EMBL" id="OUI79901.1"/>
    </source>
</evidence>
<comment type="catalytic activity">
    <reaction evidence="1">
        <text>GDP-alpha-D-mannose + H2O = alpha-D-mannose 1-phosphate + GMP + 2 H(+)</text>
        <dbReference type="Rhea" id="RHEA:27978"/>
        <dbReference type="ChEBI" id="CHEBI:15377"/>
        <dbReference type="ChEBI" id="CHEBI:15378"/>
        <dbReference type="ChEBI" id="CHEBI:57527"/>
        <dbReference type="ChEBI" id="CHEBI:58115"/>
        <dbReference type="ChEBI" id="CHEBI:58409"/>
    </reaction>
</comment>
<dbReference type="Gene3D" id="3.90.79.10">
    <property type="entry name" value="Nucleoside Triphosphate Pyrophosphohydrolase"/>
    <property type="match status" value="1"/>
</dbReference>
<reference evidence="9 10" key="1">
    <citation type="submission" date="2014-06" db="EMBL/GenBank/DDBJ databases">
        <authorList>
            <person name="Ju J."/>
            <person name="Zhang J."/>
        </authorList>
    </citation>
    <scope>NUCLEOTIDE SEQUENCE [LARGE SCALE GENOMIC DNA]</scope>
    <source>
        <strain evidence="9">DmW_045</strain>
    </source>
</reference>
<accession>A0A251ZYZ5</accession>
<evidence type="ECO:0000256" key="1">
    <source>
        <dbReference type="ARBA" id="ARBA00000847"/>
    </source>
</evidence>
<gene>
    <name evidence="9" type="ORF">HK12_10955</name>
</gene>
<dbReference type="Proteomes" id="UP000194639">
    <property type="component" value="Unassembled WGS sequence"/>
</dbReference>
<evidence type="ECO:0000256" key="7">
    <source>
        <dbReference type="ARBA" id="ARBA00032272"/>
    </source>
</evidence>
<keyword evidence="5" id="KW-0378">Hydrolase</keyword>
<comment type="caution">
    <text evidence="9">The sequence shown here is derived from an EMBL/GenBank/DDBJ whole genome shotgun (WGS) entry which is preliminary data.</text>
</comment>
<evidence type="ECO:0000256" key="3">
    <source>
        <dbReference type="ARBA" id="ARBA00007275"/>
    </source>
</evidence>
<dbReference type="AlphaFoldDB" id="A0A251ZYZ5"/>
<proteinExistence type="inferred from homology"/>
<dbReference type="PANTHER" id="PTHR11839:SF18">
    <property type="entry name" value="NUDIX HYDROLASE DOMAIN-CONTAINING PROTEIN"/>
    <property type="match status" value="1"/>
</dbReference>
<feature type="domain" description="Nudix hydrolase" evidence="8">
    <location>
        <begin position="48"/>
        <end position="181"/>
    </location>
</feature>
<dbReference type="GO" id="GO:0019693">
    <property type="term" value="P:ribose phosphate metabolic process"/>
    <property type="evidence" value="ECO:0007669"/>
    <property type="project" value="TreeGrafter"/>
</dbReference>
<dbReference type="Pfam" id="PF00293">
    <property type="entry name" value="NUDIX"/>
    <property type="match status" value="1"/>
</dbReference>
<evidence type="ECO:0000256" key="5">
    <source>
        <dbReference type="ARBA" id="ARBA00022801"/>
    </source>
</evidence>
<name>A0A251ZYZ5_9PROT</name>
<sequence>MSTNKQDVGGYSVLSSRIAYENPWTRVREDIICRPNGEKGLYGVIERGQFSVIFPLGLTPDGKPTVTLVNQYRYPVQKRLWELPMGMWESRPDALPVELAIGELREETGLIAGHMHYAGFLYQGAGYSTQKGHIYLATHLTQSTPQREPTEQDMYCKTFLLEEFEEMITKNQIPCAISLAAFALLRAQKLV</sequence>
<evidence type="ECO:0000259" key="8">
    <source>
        <dbReference type="PROSITE" id="PS51462"/>
    </source>
</evidence>
<dbReference type="RefSeq" id="WP_086553001.1">
    <property type="nucleotide sequence ID" value="NZ_JAMZAE010000003.1"/>
</dbReference>
<comment type="cofactor">
    <cofactor evidence="2">
        <name>Mg(2+)</name>
        <dbReference type="ChEBI" id="CHEBI:18420"/>
    </cofactor>
</comment>
<protein>
    <recommendedName>
        <fullName evidence="4">GDP-mannose pyrophosphatase</fullName>
    </recommendedName>
    <alternativeName>
        <fullName evidence="6">GDP-mannose hydrolase</fullName>
    </alternativeName>
    <alternativeName>
        <fullName evidence="7">GDPMK</fullName>
    </alternativeName>
</protein>
<evidence type="ECO:0000256" key="2">
    <source>
        <dbReference type="ARBA" id="ARBA00001946"/>
    </source>
</evidence>
<dbReference type="GO" id="GO:0016787">
    <property type="term" value="F:hydrolase activity"/>
    <property type="evidence" value="ECO:0007669"/>
    <property type="project" value="UniProtKB-KW"/>
</dbReference>
<dbReference type="CDD" id="cd24161">
    <property type="entry name" value="NUDIX_ADPRase_Ndx2"/>
    <property type="match status" value="1"/>
</dbReference>
<organism evidence="9 10">
    <name type="scientific">Acetobacter orientalis</name>
    <dbReference type="NCBI Taxonomy" id="146474"/>
    <lineage>
        <taxon>Bacteria</taxon>
        <taxon>Pseudomonadati</taxon>
        <taxon>Pseudomonadota</taxon>
        <taxon>Alphaproteobacteria</taxon>
        <taxon>Acetobacterales</taxon>
        <taxon>Acetobacteraceae</taxon>
        <taxon>Acetobacter</taxon>
    </lineage>
</organism>
<evidence type="ECO:0000256" key="6">
    <source>
        <dbReference type="ARBA" id="ARBA00032162"/>
    </source>
</evidence>
<dbReference type="EMBL" id="JOMO01000046">
    <property type="protein sequence ID" value="OUI79901.1"/>
    <property type="molecule type" value="Genomic_DNA"/>
</dbReference>
<evidence type="ECO:0000256" key="4">
    <source>
        <dbReference type="ARBA" id="ARBA00016377"/>
    </source>
</evidence>
<evidence type="ECO:0000313" key="10">
    <source>
        <dbReference type="Proteomes" id="UP000194639"/>
    </source>
</evidence>
<dbReference type="SUPFAM" id="SSF55811">
    <property type="entry name" value="Nudix"/>
    <property type="match status" value="1"/>
</dbReference>
<dbReference type="InterPro" id="IPR015797">
    <property type="entry name" value="NUDIX_hydrolase-like_dom_sf"/>
</dbReference>
<dbReference type="GO" id="GO:0006753">
    <property type="term" value="P:nucleoside phosphate metabolic process"/>
    <property type="evidence" value="ECO:0007669"/>
    <property type="project" value="TreeGrafter"/>
</dbReference>
<dbReference type="GO" id="GO:0005829">
    <property type="term" value="C:cytosol"/>
    <property type="evidence" value="ECO:0007669"/>
    <property type="project" value="TreeGrafter"/>
</dbReference>
<dbReference type="PANTHER" id="PTHR11839">
    <property type="entry name" value="UDP/ADP-SUGAR PYROPHOSPHATASE"/>
    <property type="match status" value="1"/>
</dbReference>
<comment type="similarity">
    <text evidence="3">Belongs to the Nudix hydrolase family. NudK subfamily.</text>
</comment>
<dbReference type="PROSITE" id="PS51462">
    <property type="entry name" value="NUDIX"/>
    <property type="match status" value="1"/>
</dbReference>
<dbReference type="InterPro" id="IPR000086">
    <property type="entry name" value="NUDIX_hydrolase_dom"/>
</dbReference>